<dbReference type="InterPro" id="IPR017850">
    <property type="entry name" value="Alkaline_phosphatase_core_sf"/>
</dbReference>
<dbReference type="InterPro" id="IPR002591">
    <property type="entry name" value="Phosphodiest/P_Trfase"/>
</dbReference>
<reference evidence="1 2" key="1">
    <citation type="submission" date="2016-10" db="EMBL/GenBank/DDBJ databases">
        <authorList>
            <person name="Varghese N."/>
            <person name="Submissions S."/>
        </authorList>
    </citation>
    <scope>NUCLEOTIDE SEQUENCE [LARGE SCALE GENOMIC DNA]</scope>
    <source>
        <strain evidence="1 2">CGMCC 1.6377</strain>
    </source>
</reference>
<dbReference type="Gene3D" id="3.40.720.10">
    <property type="entry name" value="Alkaline Phosphatase, subunit A"/>
    <property type="match status" value="1"/>
</dbReference>
<dbReference type="GO" id="GO:0016787">
    <property type="term" value="F:hydrolase activity"/>
    <property type="evidence" value="ECO:0007669"/>
    <property type="project" value="UniProtKB-KW"/>
</dbReference>
<keyword evidence="2" id="KW-1185">Reference proteome</keyword>
<protein>
    <submittedName>
        <fullName evidence="1">Predicted phosphohydrolase or phosphomutase, AlkP superfamily</fullName>
    </submittedName>
</protein>
<accession>A0A1I3BEJ8</accession>
<dbReference type="SUPFAM" id="SSF53649">
    <property type="entry name" value="Alkaline phosphatase-like"/>
    <property type="match status" value="1"/>
</dbReference>
<dbReference type="Proteomes" id="UP000323537">
    <property type="component" value="Unassembled WGS sequence"/>
</dbReference>
<dbReference type="OrthoDB" id="33550at2157"/>
<gene>
    <name evidence="1" type="ORF">SAMN04488066_1129</name>
</gene>
<dbReference type="AlphaFoldDB" id="A0A1I3BEJ8"/>
<keyword evidence="1" id="KW-0378">Hydrolase</keyword>
<proteinExistence type="predicted"/>
<organism evidence="1 2">
    <name type="scientific">Halorubrum aquaticum</name>
    <dbReference type="NCBI Taxonomy" id="387340"/>
    <lineage>
        <taxon>Archaea</taxon>
        <taxon>Methanobacteriati</taxon>
        <taxon>Methanobacteriota</taxon>
        <taxon>Stenosarchaea group</taxon>
        <taxon>Halobacteria</taxon>
        <taxon>Halobacteriales</taxon>
        <taxon>Haloferacaceae</taxon>
        <taxon>Halorubrum</taxon>
    </lineage>
</organism>
<name>A0A1I3BEJ8_9EURY</name>
<evidence type="ECO:0000313" key="1">
    <source>
        <dbReference type="EMBL" id="SFH60734.1"/>
    </source>
</evidence>
<dbReference type="EMBL" id="FOPZ01000012">
    <property type="protein sequence ID" value="SFH60734.1"/>
    <property type="molecule type" value="Genomic_DNA"/>
</dbReference>
<dbReference type="RefSeq" id="WP_149784729.1">
    <property type="nucleotide sequence ID" value="NZ_BAAADP010000001.1"/>
</dbReference>
<sequence length="448" mass="49468">MGLFDRLRGNDTPRVAFVGIDGLPYDLVANEPETFPTLSAIAEAGDAGAIDSTVPPESSACWPVLTTGVNPGETGVYGFQDREIGSYDTYVPMGRDVQATRVWDRATAAGLDATVLNVPVTFPPQRDLQRMLSGYLSPEVDKAAHPEELRTHLAEADYTLSVNAKLGHKSDKTAFIEHARETLENRAALFERYVERDDWDLFVGAFTSPDRVNHFLWGDYLDSGPYREDFLEFYSALDSHIGSIRAALPDDVTLVVGSTHGFTRLDHDVYCNEWLEREGWLEYEDDDHDSLADIGGDARAYSLVPGRFYLNLEGREPEGVVPESEYDEVRAELTAALEAWEGPNGRPVVDRVVERETAFRGDHDAIAPDLVAIPNPGFDLKAGFRPRDRVFDPDGPRTGMHTFENAALFVDHSAAAVEDADLLDVAPTLLKLLDVDYARTDCDGASLV</sequence>
<dbReference type="Pfam" id="PF01663">
    <property type="entry name" value="Phosphodiest"/>
    <property type="match status" value="1"/>
</dbReference>
<evidence type="ECO:0000313" key="2">
    <source>
        <dbReference type="Proteomes" id="UP000323537"/>
    </source>
</evidence>